<dbReference type="AlphaFoldDB" id="A0A811U6G4"/>
<dbReference type="Proteomes" id="UP000606786">
    <property type="component" value="Unassembled WGS sequence"/>
</dbReference>
<evidence type="ECO:0000313" key="3">
    <source>
        <dbReference type="Proteomes" id="UP000606786"/>
    </source>
</evidence>
<reference evidence="2" key="1">
    <citation type="submission" date="2020-11" db="EMBL/GenBank/DDBJ databases">
        <authorList>
            <person name="Whitehead M."/>
        </authorList>
    </citation>
    <scope>NUCLEOTIDE SEQUENCE</scope>
    <source>
        <strain evidence="2">EGII</strain>
    </source>
</reference>
<organism evidence="2 3">
    <name type="scientific">Ceratitis capitata</name>
    <name type="common">Mediterranean fruit fly</name>
    <name type="synonym">Tephritis capitata</name>
    <dbReference type="NCBI Taxonomy" id="7213"/>
    <lineage>
        <taxon>Eukaryota</taxon>
        <taxon>Metazoa</taxon>
        <taxon>Ecdysozoa</taxon>
        <taxon>Arthropoda</taxon>
        <taxon>Hexapoda</taxon>
        <taxon>Insecta</taxon>
        <taxon>Pterygota</taxon>
        <taxon>Neoptera</taxon>
        <taxon>Endopterygota</taxon>
        <taxon>Diptera</taxon>
        <taxon>Brachycera</taxon>
        <taxon>Muscomorpha</taxon>
        <taxon>Tephritoidea</taxon>
        <taxon>Tephritidae</taxon>
        <taxon>Ceratitis</taxon>
        <taxon>Ceratitis</taxon>
    </lineage>
</organism>
<keyword evidence="1" id="KW-0472">Membrane</keyword>
<comment type="caution">
    <text evidence="2">The sequence shown here is derived from an EMBL/GenBank/DDBJ whole genome shotgun (WGS) entry which is preliminary data.</text>
</comment>
<gene>
    <name evidence="2" type="ORF">CCAP1982_LOCUS3563</name>
</gene>
<sequence>MRVSIRKLPANNRIFSFMGRKRKFTRHPHQNFEYLCLPHSLALSFPWYFVLVRIQITIVSLSFLVQILILLFYRLNALNKFKSATFLLKNSHSFNYKRRELLL</sequence>
<keyword evidence="3" id="KW-1185">Reference proteome</keyword>
<name>A0A811U6G4_CERCA</name>
<evidence type="ECO:0000313" key="2">
    <source>
        <dbReference type="EMBL" id="CAD6994832.1"/>
    </source>
</evidence>
<accession>A0A811U6G4</accession>
<keyword evidence="1" id="KW-0812">Transmembrane</keyword>
<protein>
    <submittedName>
        <fullName evidence="2">(Mediterranean fruit fly) hypothetical protein</fullName>
    </submittedName>
</protein>
<dbReference type="EMBL" id="CAJHJT010000001">
    <property type="protein sequence ID" value="CAD6994832.1"/>
    <property type="molecule type" value="Genomic_DNA"/>
</dbReference>
<keyword evidence="1" id="KW-1133">Transmembrane helix</keyword>
<feature type="transmembrane region" description="Helical" evidence="1">
    <location>
        <begin position="47"/>
        <end position="73"/>
    </location>
</feature>
<evidence type="ECO:0000256" key="1">
    <source>
        <dbReference type="SAM" id="Phobius"/>
    </source>
</evidence>
<proteinExistence type="predicted"/>